<reference evidence="4" key="1">
    <citation type="submission" date="2018-09" db="EMBL/GenBank/DDBJ databases">
        <title>Complete Genome Sequencing of Sulfolobus sp. JCM 16834.</title>
        <authorList>
            <person name="Kato S."/>
            <person name="Itoh T."/>
            <person name="Ohkuma M."/>
        </authorList>
    </citation>
    <scope>NUCLEOTIDE SEQUENCE [LARGE SCALE GENOMIC DNA]</scope>
    <source>
        <strain evidence="4">IC-007</strain>
    </source>
</reference>
<dbReference type="RefSeq" id="WP_149528508.1">
    <property type="nucleotide sequence ID" value="NZ_AP018929.1"/>
</dbReference>
<dbReference type="GO" id="GO:0008684">
    <property type="term" value="F:2-oxopent-4-enoate hydratase activity"/>
    <property type="evidence" value="ECO:0007669"/>
    <property type="project" value="TreeGrafter"/>
</dbReference>
<dbReference type="STRING" id="1294262.GCA_001316085_01388"/>
<evidence type="ECO:0008006" key="5">
    <source>
        <dbReference type="Google" id="ProtNLM"/>
    </source>
</evidence>
<gene>
    <name evidence="1" type="ORF">IC006_1401</name>
    <name evidence="2" type="ORF">IC007_1376</name>
</gene>
<dbReference type="Proteomes" id="UP000322983">
    <property type="component" value="Chromosome"/>
</dbReference>
<dbReference type="InterPro" id="IPR036663">
    <property type="entry name" value="Fumarylacetoacetase_C_sf"/>
</dbReference>
<accession>A0A510DVP7</accession>
<protein>
    <recommendedName>
        <fullName evidence="5">2-keto-4-pentenoate hydratase</fullName>
    </recommendedName>
</protein>
<evidence type="ECO:0000313" key="3">
    <source>
        <dbReference type="Proteomes" id="UP000322983"/>
    </source>
</evidence>
<name>A0A510E2X0_9CREN</name>
<keyword evidence="3" id="KW-1185">Reference proteome</keyword>
<dbReference type="PANTHER" id="PTHR30143">
    <property type="entry name" value="ACID HYDRATASE"/>
    <property type="match status" value="1"/>
</dbReference>
<proteinExistence type="predicted"/>
<dbReference type="Gene3D" id="3.90.850.10">
    <property type="entry name" value="Fumarylacetoacetase-like, C-terminal domain"/>
    <property type="match status" value="1"/>
</dbReference>
<evidence type="ECO:0000313" key="1">
    <source>
        <dbReference type="EMBL" id="BBG24100.1"/>
    </source>
</evidence>
<dbReference type="OrthoDB" id="38489at2157"/>
<dbReference type="AlphaFoldDB" id="A0A510E2X0"/>
<accession>A0A510E2X0</accession>
<dbReference type="InterPro" id="IPR050772">
    <property type="entry name" value="Hydratase-Decarb/MhpD_sf"/>
</dbReference>
<evidence type="ECO:0000313" key="4">
    <source>
        <dbReference type="Proteomes" id="UP000325030"/>
    </source>
</evidence>
<dbReference type="PANTHER" id="PTHR30143:SF0">
    <property type="entry name" value="2-KETO-4-PENTENOATE HYDRATASE"/>
    <property type="match status" value="1"/>
</dbReference>
<sequence>MEKAELLYNAYKRKEAIEPFEVSKEEAMNIFLRFSSLLVSDEGLGGYKISLVRKEHLERFGGDQPMYGILTKKMITKEREVLLSFPKNFAELEVVILAQGCNPVNIPECVKGIFIGVELPSTRFNTWNLNANQLLADDSAAGNLFIGHEVELPLKASMYLNGEKVGEDSPMFLLGGPIEMLKWLTERVGVVNGYVSSGVFVGPVEVKKGDEVTVECCGRMTQVHLK</sequence>
<dbReference type="GO" id="GO:0005737">
    <property type="term" value="C:cytoplasm"/>
    <property type="evidence" value="ECO:0007669"/>
    <property type="project" value="TreeGrafter"/>
</dbReference>
<dbReference type="EMBL" id="AP018929">
    <property type="protein sequence ID" value="BBG24100.1"/>
    <property type="molecule type" value="Genomic_DNA"/>
</dbReference>
<dbReference type="EMBL" id="AP018930">
    <property type="protein sequence ID" value="BBG26855.1"/>
    <property type="molecule type" value="Genomic_DNA"/>
</dbReference>
<dbReference type="KEGG" id="step:IC006_1401"/>
<organism evidence="2 4">
    <name type="scientific">Sulfuracidifex tepidarius</name>
    <dbReference type="NCBI Taxonomy" id="1294262"/>
    <lineage>
        <taxon>Archaea</taxon>
        <taxon>Thermoproteota</taxon>
        <taxon>Thermoprotei</taxon>
        <taxon>Sulfolobales</taxon>
        <taxon>Sulfolobaceae</taxon>
        <taxon>Sulfuracidifex</taxon>
    </lineage>
</organism>
<dbReference type="SUPFAM" id="SSF56529">
    <property type="entry name" value="FAH"/>
    <property type="match status" value="1"/>
</dbReference>
<dbReference type="GeneID" id="41717719"/>
<reference evidence="2 3" key="2">
    <citation type="journal article" date="2020" name="Int. J. Syst. Evol. Microbiol.">
        <title>Sulfuracidifex tepidarius gen. nov., sp. nov. and transfer of Sulfolobus metallicus Huber and Stetter 1992 to the genus Sulfuracidifex as Sulfuracidifex metallicus comb. nov.</title>
        <authorList>
            <person name="Itoh T."/>
            <person name="Miura T."/>
            <person name="Sakai H.D."/>
            <person name="Kato S."/>
            <person name="Ohkuma M."/>
            <person name="Takashina T."/>
        </authorList>
    </citation>
    <scope>NUCLEOTIDE SEQUENCE</scope>
    <source>
        <strain evidence="1 3">IC-006</strain>
        <strain evidence="2">IC-007</strain>
    </source>
</reference>
<evidence type="ECO:0000313" key="2">
    <source>
        <dbReference type="EMBL" id="BBG26855.1"/>
    </source>
</evidence>
<dbReference type="Proteomes" id="UP000325030">
    <property type="component" value="Chromosome"/>
</dbReference>